<keyword evidence="8" id="KW-1185">Reference proteome</keyword>
<sequence length="981" mass="110096">MDLSTDNFSVVAEVRGTSSIWQYSTVHNSACKVIEEQTLWGQTVCRVWLPNQDAVVRVPRSALRPLSADLRPEIEAGRIAYVAAAAKVAEVLEGSTSATEGHVLLAPMESNVIPLPHQIHALSRAISGDRVRYLLADEVGLGKTIEAGLVMRELKLRGLVRRILVVSPKGIATQWVAEMQTHFNEQFQLVLGDDIGTLQRLATGADHRNSAWSMFDQVIVSLDSVKPMDKRRGWTAERVAEYNRSRFEDLITAGWDLVVVDEAHRLGGSTDQVARYKLGKGLAEAAPYVLLLSATPHQGKTDAFHRLMNLLDDDAFPDMDSVSRERVAPYVIRTEKRKAIDADGKPLFKPRRTQMAPVAWESRHHLQQLLYEAVTDYVREGYNQALREKKRHIGFLMILMQRLVVSSTRAIRTTLERRLAALKEGEQQASLRLAELENGTEGSESPDDEMAELYDMDGQELLDELLKSHVSALQSEGSHVETLLDAAVRCEQAGPDAKAEALIEWVYELQAEENEPDLKVLIFTEFVPTQQMLKEFLEARGISVVTLNGSMDMEERKQVQDAFRKSHRVLVSTDAGGEGLNLQFAHVIINYDIPWNPMRLEQRIGRVDRIGQPKKVRAINFVFEDSVEFRVREVLEQKLSVIFDEFGIDKTGDVLDSAQAGELFEDVFASAILNPDGIETSVDQTVARLRDEIQQVREASAIYGISEEPDVQAAERLRSHPLPHWVERMTVGYLNSHGGVASRKRSWWDLNWPDGQEHRKAVFNAREADRLTDATLLNLENSRVRGLALNLPQIAAGQPLPCVSVSGLPASISGLWGLFEIRLQAGMHQKTQLLRIPMVRRGYVSVFVSEEGKLFLPTARHIWDALQTAEAQVQATLGQDESIIAHERLQEAAEQAGQELFDALQQAHLASVAREEERGIVSFASRRKAIERVGLPEVRQFRLSRCDADESEWRHELQSARQIVPEIRPLLMLRIIKGGAQ</sequence>
<feature type="domain" description="Helicase C-terminal" evidence="6">
    <location>
        <begin position="501"/>
        <end position="654"/>
    </location>
</feature>
<evidence type="ECO:0000259" key="5">
    <source>
        <dbReference type="PROSITE" id="PS51192"/>
    </source>
</evidence>
<dbReference type="Gene3D" id="3.40.50.300">
    <property type="entry name" value="P-loop containing nucleotide triphosphate hydrolases"/>
    <property type="match status" value="1"/>
</dbReference>
<keyword evidence="4" id="KW-0067">ATP-binding</keyword>
<dbReference type="OrthoDB" id="18878at2"/>
<dbReference type="AlphaFoldDB" id="A0A2C8F5V8"/>
<reference evidence="8" key="1">
    <citation type="submission" date="2017-09" db="EMBL/GenBank/DDBJ databases">
        <authorList>
            <person name="Regsiter A."/>
            <person name="William W."/>
        </authorList>
    </citation>
    <scope>NUCLEOTIDE SEQUENCE [LARGE SCALE GENOMIC DNA]</scope>
    <source>
        <strain evidence="8">500-1</strain>
    </source>
</reference>
<dbReference type="PROSITE" id="PS51192">
    <property type="entry name" value="HELICASE_ATP_BIND_1"/>
    <property type="match status" value="1"/>
</dbReference>
<dbReference type="InterPro" id="IPR038718">
    <property type="entry name" value="SNF2-like_sf"/>
</dbReference>
<dbReference type="EMBL" id="LT907975">
    <property type="protein sequence ID" value="SOB57413.1"/>
    <property type="molecule type" value="Genomic_DNA"/>
</dbReference>
<evidence type="ECO:0000313" key="7">
    <source>
        <dbReference type="EMBL" id="SOB57413.1"/>
    </source>
</evidence>
<dbReference type="SUPFAM" id="SSF52540">
    <property type="entry name" value="P-loop containing nucleoside triphosphate hydrolases"/>
    <property type="match status" value="2"/>
</dbReference>
<dbReference type="InterPro" id="IPR001650">
    <property type="entry name" value="Helicase_C-like"/>
</dbReference>
<dbReference type="CDD" id="cd18793">
    <property type="entry name" value="SF2_C_SNF"/>
    <property type="match status" value="1"/>
</dbReference>
<dbReference type="InterPro" id="IPR014001">
    <property type="entry name" value="Helicase_ATP-bd"/>
</dbReference>
<dbReference type="KEGG" id="pprf:DPRO_0531"/>
<dbReference type="PANTHER" id="PTHR10799">
    <property type="entry name" value="SNF2/RAD54 HELICASE FAMILY"/>
    <property type="match status" value="1"/>
</dbReference>
<evidence type="ECO:0000259" key="6">
    <source>
        <dbReference type="PROSITE" id="PS51194"/>
    </source>
</evidence>
<dbReference type="Gene3D" id="3.40.50.10810">
    <property type="entry name" value="Tandem AAA-ATPase domain"/>
    <property type="match status" value="1"/>
</dbReference>
<evidence type="ECO:0000313" key="8">
    <source>
        <dbReference type="Proteomes" id="UP000219215"/>
    </source>
</evidence>
<evidence type="ECO:0000256" key="4">
    <source>
        <dbReference type="ARBA" id="ARBA00022840"/>
    </source>
</evidence>
<evidence type="ECO:0000256" key="2">
    <source>
        <dbReference type="ARBA" id="ARBA00022801"/>
    </source>
</evidence>
<keyword evidence="1" id="KW-0547">Nucleotide-binding</keyword>
<dbReference type="Proteomes" id="UP000219215">
    <property type="component" value="Chromosome DPRO"/>
</dbReference>
<accession>A0A2C8F5V8</accession>
<keyword evidence="3 7" id="KW-0347">Helicase</keyword>
<dbReference type="RefSeq" id="WP_097010677.1">
    <property type="nucleotide sequence ID" value="NZ_LT907975.1"/>
</dbReference>
<gene>
    <name evidence="7" type="ORF">DPRO_0531</name>
</gene>
<dbReference type="Pfam" id="PF00176">
    <property type="entry name" value="SNF2-rel_dom"/>
    <property type="match status" value="1"/>
</dbReference>
<organism evidence="7 8">
    <name type="scientific">Pseudodesulfovibrio profundus</name>
    <dbReference type="NCBI Taxonomy" id="57320"/>
    <lineage>
        <taxon>Bacteria</taxon>
        <taxon>Pseudomonadati</taxon>
        <taxon>Thermodesulfobacteriota</taxon>
        <taxon>Desulfovibrionia</taxon>
        <taxon>Desulfovibrionales</taxon>
        <taxon>Desulfovibrionaceae</taxon>
    </lineage>
</organism>
<dbReference type="PROSITE" id="PS51194">
    <property type="entry name" value="HELICASE_CTER"/>
    <property type="match status" value="1"/>
</dbReference>
<dbReference type="CDD" id="cd18011">
    <property type="entry name" value="DEXDc_RapA"/>
    <property type="match status" value="1"/>
</dbReference>
<dbReference type="InterPro" id="IPR000330">
    <property type="entry name" value="SNF2_N"/>
</dbReference>
<proteinExistence type="predicted"/>
<dbReference type="GO" id="GO:0004386">
    <property type="term" value="F:helicase activity"/>
    <property type="evidence" value="ECO:0007669"/>
    <property type="project" value="UniProtKB-KW"/>
</dbReference>
<evidence type="ECO:0000256" key="3">
    <source>
        <dbReference type="ARBA" id="ARBA00022806"/>
    </source>
</evidence>
<name>A0A2C8F5V8_9BACT</name>
<dbReference type="SMART" id="SM00490">
    <property type="entry name" value="HELICc"/>
    <property type="match status" value="1"/>
</dbReference>
<dbReference type="InterPro" id="IPR049730">
    <property type="entry name" value="SNF2/RAD54-like_C"/>
</dbReference>
<dbReference type="InterPro" id="IPR027417">
    <property type="entry name" value="P-loop_NTPase"/>
</dbReference>
<feature type="domain" description="Helicase ATP-binding" evidence="5">
    <location>
        <begin position="124"/>
        <end position="314"/>
    </location>
</feature>
<dbReference type="GO" id="GO:0005524">
    <property type="term" value="F:ATP binding"/>
    <property type="evidence" value="ECO:0007669"/>
    <property type="project" value="UniProtKB-KW"/>
</dbReference>
<dbReference type="InterPro" id="IPR057342">
    <property type="entry name" value="DEXDc_RapA"/>
</dbReference>
<keyword evidence="2" id="KW-0378">Hydrolase</keyword>
<protein>
    <submittedName>
        <fullName evidence="7">Helicase domain protein</fullName>
    </submittedName>
</protein>
<dbReference type="SMART" id="SM00487">
    <property type="entry name" value="DEXDc"/>
    <property type="match status" value="1"/>
</dbReference>
<dbReference type="Pfam" id="PF00271">
    <property type="entry name" value="Helicase_C"/>
    <property type="match status" value="1"/>
</dbReference>
<dbReference type="GO" id="GO:0016787">
    <property type="term" value="F:hydrolase activity"/>
    <property type="evidence" value="ECO:0007669"/>
    <property type="project" value="UniProtKB-KW"/>
</dbReference>
<evidence type="ECO:0000256" key="1">
    <source>
        <dbReference type="ARBA" id="ARBA00022741"/>
    </source>
</evidence>